<gene>
    <name evidence="2" type="ORF">Tco_0908695</name>
</gene>
<organism evidence="2 3">
    <name type="scientific">Tanacetum coccineum</name>
    <dbReference type="NCBI Taxonomy" id="301880"/>
    <lineage>
        <taxon>Eukaryota</taxon>
        <taxon>Viridiplantae</taxon>
        <taxon>Streptophyta</taxon>
        <taxon>Embryophyta</taxon>
        <taxon>Tracheophyta</taxon>
        <taxon>Spermatophyta</taxon>
        <taxon>Magnoliopsida</taxon>
        <taxon>eudicotyledons</taxon>
        <taxon>Gunneridae</taxon>
        <taxon>Pentapetalae</taxon>
        <taxon>asterids</taxon>
        <taxon>campanulids</taxon>
        <taxon>Asterales</taxon>
        <taxon>Asteraceae</taxon>
        <taxon>Asteroideae</taxon>
        <taxon>Anthemideae</taxon>
        <taxon>Anthemidinae</taxon>
        <taxon>Tanacetum</taxon>
    </lineage>
</organism>
<dbReference type="EMBL" id="BQNB010014458">
    <property type="protein sequence ID" value="GJT28420.1"/>
    <property type="molecule type" value="Genomic_DNA"/>
</dbReference>
<feature type="region of interest" description="Disordered" evidence="1">
    <location>
        <begin position="1"/>
        <end position="40"/>
    </location>
</feature>
<accession>A0ABQ5CP08</accession>
<evidence type="ECO:0000313" key="3">
    <source>
        <dbReference type="Proteomes" id="UP001151760"/>
    </source>
</evidence>
<reference evidence="2" key="1">
    <citation type="journal article" date="2022" name="Int. J. Mol. Sci.">
        <title>Draft Genome of Tanacetum Coccineum: Genomic Comparison of Closely Related Tanacetum-Family Plants.</title>
        <authorList>
            <person name="Yamashiro T."/>
            <person name="Shiraishi A."/>
            <person name="Nakayama K."/>
            <person name="Satake H."/>
        </authorList>
    </citation>
    <scope>NUCLEOTIDE SEQUENCE</scope>
</reference>
<evidence type="ECO:0000313" key="2">
    <source>
        <dbReference type="EMBL" id="GJT28420.1"/>
    </source>
</evidence>
<sequence>MIQEQGESTTTTRPQQQPSKDKAELQAELEEEERLAREKEEEANIALIESWDNVQATIDGDYQMAEQLQAQEQEELTIEEKSKLF</sequence>
<comment type="caution">
    <text evidence="2">The sequence shown here is derived from an EMBL/GenBank/DDBJ whole genome shotgun (WGS) entry which is preliminary data.</text>
</comment>
<keyword evidence="3" id="KW-1185">Reference proteome</keyword>
<feature type="compositionally biased region" description="Polar residues" evidence="1">
    <location>
        <begin position="1"/>
        <end position="18"/>
    </location>
</feature>
<protein>
    <submittedName>
        <fullName evidence="2">Uncharacterized protein</fullName>
    </submittedName>
</protein>
<reference evidence="2" key="2">
    <citation type="submission" date="2022-01" db="EMBL/GenBank/DDBJ databases">
        <authorList>
            <person name="Yamashiro T."/>
            <person name="Shiraishi A."/>
            <person name="Satake H."/>
            <person name="Nakayama K."/>
        </authorList>
    </citation>
    <scope>NUCLEOTIDE SEQUENCE</scope>
</reference>
<evidence type="ECO:0000256" key="1">
    <source>
        <dbReference type="SAM" id="MobiDB-lite"/>
    </source>
</evidence>
<name>A0ABQ5CP08_9ASTR</name>
<dbReference type="Proteomes" id="UP001151760">
    <property type="component" value="Unassembled WGS sequence"/>
</dbReference>
<proteinExistence type="predicted"/>